<organism evidence="2 3">
    <name type="scientific">Paenibacillus vini</name>
    <dbReference type="NCBI Taxonomy" id="1476024"/>
    <lineage>
        <taxon>Bacteria</taxon>
        <taxon>Bacillati</taxon>
        <taxon>Bacillota</taxon>
        <taxon>Bacilli</taxon>
        <taxon>Bacillales</taxon>
        <taxon>Paenibacillaceae</taxon>
        <taxon>Paenibacillus</taxon>
    </lineage>
</organism>
<dbReference type="RefSeq" id="WP_213654931.1">
    <property type="nucleotide sequence ID" value="NZ_BOSL01000006.1"/>
</dbReference>
<reference evidence="2 3" key="1">
    <citation type="submission" date="2021-03" db="EMBL/GenBank/DDBJ databases">
        <title>Antimicrobial resistance genes in bacteria isolated from Japanese honey, and their potential for conferring macrolide and lincosamide resistance in the American foulbrood pathogen Paenibacillus larvae.</title>
        <authorList>
            <person name="Okamoto M."/>
            <person name="Kumagai M."/>
            <person name="Kanamori H."/>
            <person name="Takamatsu D."/>
        </authorList>
    </citation>
    <scope>NUCLEOTIDE SEQUENCE [LARGE SCALE GENOMIC DNA]</scope>
    <source>
        <strain evidence="2 3">J42TS3</strain>
    </source>
</reference>
<dbReference type="Proteomes" id="UP000679992">
    <property type="component" value="Unassembled WGS sequence"/>
</dbReference>
<dbReference type="InterPro" id="IPR037401">
    <property type="entry name" value="SnoaL-like"/>
</dbReference>
<keyword evidence="3" id="KW-1185">Reference proteome</keyword>
<evidence type="ECO:0000313" key="3">
    <source>
        <dbReference type="Proteomes" id="UP000679992"/>
    </source>
</evidence>
<protein>
    <recommendedName>
        <fullName evidence="1">SnoaL-like domain-containing protein</fullName>
    </recommendedName>
</protein>
<dbReference type="Pfam" id="PF12680">
    <property type="entry name" value="SnoaL_2"/>
    <property type="match status" value="1"/>
</dbReference>
<name>A0ABQ4MCH8_9BACL</name>
<comment type="caution">
    <text evidence="2">The sequence shown here is derived from an EMBL/GenBank/DDBJ whole genome shotgun (WGS) entry which is preliminary data.</text>
</comment>
<dbReference type="Gene3D" id="3.10.450.50">
    <property type="match status" value="1"/>
</dbReference>
<evidence type="ECO:0000259" key="1">
    <source>
        <dbReference type="Pfam" id="PF12680"/>
    </source>
</evidence>
<proteinExistence type="predicted"/>
<dbReference type="InterPro" id="IPR032710">
    <property type="entry name" value="NTF2-like_dom_sf"/>
</dbReference>
<sequence length="127" mass="14415">MEEAEIQSLIKRYIQAYNSFDVNGMVDLLHEDIEFRNISHGEVDTETKGMDQFRNLAEQSVTIFSQREQTITQMIVNGDKAEVEINYEGKLAADLPNGLKAGDSIELKGKTIFLVRDQKIAVIEDYS</sequence>
<accession>A0ABQ4MCH8</accession>
<gene>
    <name evidence="2" type="ORF">J42TS3_23870</name>
</gene>
<dbReference type="EMBL" id="BOSL01000006">
    <property type="protein sequence ID" value="GIP53352.1"/>
    <property type="molecule type" value="Genomic_DNA"/>
</dbReference>
<dbReference type="SUPFAM" id="SSF54427">
    <property type="entry name" value="NTF2-like"/>
    <property type="match status" value="1"/>
</dbReference>
<evidence type="ECO:0000313" key="2">
    <source>
        <dbReference type="EMBL" id="GIP53352.1"/>
    </source>
</evidence>
<feature type="domain" description="SnoaL-like" evidence="1">
    <location>
        <begin position="10"/>
        <end position="122"/>
    </location>
</feature>